<feature type="region of interest" description="Disordered" evidence="3">
    <location>
        <begin position="2053"/>
        <end position="2079"/>
    </location>
</feature>
<dbReference type="SUPFAM" id="SSF49764">
    <property type="entry name" value="HSP20-like chaperones"/>
    <property type="match status" value="1"/>
</dbReference>
<dbReference type="CDD" id="cd06464">
    <property type="entry name" value="ACD_sHsps-like"/>
    <property type="match status" value="1"/>
</dbReference>
<comment type="similarity">
    <text evidence="1">Belongs to the small heat shock protein (HSP20) family.</text>
</comment>
<feature type="coiled-coil region" evidence="2">
    <location>
        <begin position="742"/>
        <end position="778"/>
    </location>
</feature>
<evidence type="ECO:0000256" key="1">
    <source>
        <dbReference type="PROSITE-ProRule" id="PRU00285"/>
    </source>
</evidence>
<dbReference type="Proteomes" id="UP000075243">
    <property type="component" value="Chromosome 8"/>
</dbReference>
<feature type="compositionally biased region" description="Basic residues" evidence="3">
    <location>
        <begin position="506"/>
        <end position="515"/>
    </location>
</feature>
<feature type="compositionally biased region" description="Basic and acidic residues" evidence="3">
    <location>
        <begin position="1986"/>
        <end position="2027"/>
    </location>
</feature>
<dbReference type="EMBL" id="CM003610">
    <property type="protein sequence ID" value="KYP61413.1"/>
    <property type="molecule type" value="Genomic_DNA"/>
</dbReference>
<dbReference type="InterPro" id="IPR002068">
    <property type="entry name" value="A-crystallin/Hsp20_dom"/>
</dbReference>
<dbReference type="STRING" id="3821.A0A151T2X2"/>
<feature type="region of interest" description="Disordered" evidence="3">
    <location>
        <begin position="1899"/>
        <end position="2027"/>
    </location>
</feature>
<sequence length="2262" mass="262696">MDVELGLKITKTKDDIASISEYRLAKDKSGPIFQSRETNNVFILTAHLKGYKRNNINIKISEDGSKISISGERPIQNILMMGWLMHRKEVDVVGFNKVFKIPDGVKLDDIKAKYDEEDRILNISMPKLVKGICGARIEEVKEEESHRGGSKLEKREVEQTPSSVGETSQKGSKEPEVQPMEDRKSLIEEKEGEVSDKMLDDANRKIIKDTIQKEVENSKLGTKGGNRESFGENVGKEECEVRKISELEKNVLGDTSQKIGDTRQKEIENSKLRIEDGGVKGMREEVGKIEYEVVKTSETMKKVGVTIPQNKDTNQDGVFEYQEMEDNEGFVKEKKGMSENKFDEVNTNIIGEVIQKEIGKPNLEIEDKDGESMKGNIRKVGYKGAKTSEIKQNIGANVTQNIGDMSQGLSKEPIVEQRDEAKRTIGKMERQDSKEMLVKANVCTEEETLRDSKQKQFREPKFEVSDRLKEGSMELTEIIKASKLDQNENDQILSNIGGISQEKYKKSTIQKKKKTGSIEENVDGGKSERILVEASKDNQKLMSGDCIQMDMKKPKIETKDVDQECVGEKFGKKEFDSMTTIKEGFPELLPKATIEESKGLSASKMQETKDIKNTMTKRKPKNNENFVDKDDWEESKRMDKEAKNDITIKERQESEYVKEAMTKKERKQIQYFVDDGEREVRKKMHVEAMKDFKKETIEENEDFKESMIESEGEGSKRIHIKAKNDFAKNTMQETEDVTKVMVKRKYKEIENLENKGEVEELKKMHMEAKDTEKETMQESKEVKEAIVKNKGKEIEHFVKKGEDEELMSKQMEAKNELKKVIMQENEQVKEALVKRKGKENKYLLDKGEGEESKRMHIEAKKNLSKEMKQKSENVKESMVKREDKEIEYFVDTNKGGESKTMHMEEKNYLTKETMKEIEDVKEAMVKKEDKEINYLMEKGEGEEPNMMHIEAKKDFKIKPMQEFKKVHVEANKDLVEEKMQENEDVKEVMVKRKGKETKYFVDTNKGGEPKMMHIGEKKDITKKAMEESEDVKEAMVKKDDKEIDYFLEKSEGREPNMMHIEAKKDLKIKLMQESHAKNAMIERKDKETNCLLDEDKGENSKRMHMKTKKDLTIEKMRETKDVKEIKVKRKDREIKDFVEKNECEELRKMLMEENKQLTKDTIQESGDVKEAMVKKTGEEIEYFLDKDKGKESNEMLEVKKDLTTKSMQESEGVKETMVKLKGVEIEYSLDEDGEEPKRIHKKEKDLTIEKMQENEDVKEVIVKRKNEVTENLLDKDEDERHKRILKNTKEELIKEELQKREDFKGAVVKQKGKEIEYFMEKGEGEESKGMHMETNKDLEKVMMQESEHGKEVMIKRKNKVTEYFVDMSKDEDPKRMHMEANRDLTKDTMQENEDVKEAILKSEGKKIEYFLNDDGEVEEPNRMKMKVKKDLTTETIDKNDVKEVMVKRKEKDIDYFLDEDKGEEYKMVDRKANKDSITETMQEIEDINEVMVKKRNKEIENFAYNGDDKEYRMSIEAMNLTNETMQESKDVKETMVKKKDNEIDYFVDKGEGEEIKRTHRKVKKDIRKDSMQKEIEKIKIGIKDNDQENALKKIDEEKFEAPIKVLPKLVIGQDESSGLKVADMEEQRWITKEDMVKTERLKENMLGEKSKNIEEVDNVIEKNIATRILQEETKESSIERKFKDGPYIPENMVKLVFEVLGTFQAKLPKQVMEAIAQNKNDANEYVIVKLKGEGSIKMHVEPNETFDEEASMDKMGKEIRKPKLRSSDQISGKENVNVGVFDESKIEGPKDKIVNKDQHEQRGVANRIGKVDNIEKYMLQKENVTNVSPIAQKMETKKDLKATLEREKYMIAQKVKDEKFGIHEKNIRDDVEKFDKEGYQIKVADWMLKGEYVEEVVPEKERDKQNVAKSEEVKETFRQPLKKDMAKTTQATEDKSKMKEITQEFEKPSGFKQVVERMHESHKEKHQKDPKEVIPKIEVKAPTITTKKEVQKSKKDEMSHVPKVIQRKEREKDVHAPEATISKKEELAQATTMHSITKGDIDKPQVTQLLSSSREMWSKEPRKLHKHGMKEYDLKDESLVQMQGGRESIHSIKGSATSEAIANGVVEPSKFFSSFSTQPFKDEEKDKINTSRDQDSQDVENDSKIDGQESTKSKTNQEVEKKETIQPELPEDQQFIHKDQEEERHGTHEIEEENAFEKGDGVNQEESQALMEQKECEEEATRGKKNNQKRSKKLFVSMIIAGSTLLGSGIFLFIRHRRARKG</sequence>
<organism evidence="6 7">
    <name type="scientific">Cajanus cajan</name>
    <name type="common">Pigeon pea</name>
    <name type="synonym">Cajanus indicus</name>
    <dbReference type="NCBI Taxonomy" id="3821"/>
    <lineage>
        <taxon>Eukaryota</taxon>
        <taxon>Viridiplantae</taxon>
        <taxon>Streptophyta</taxon>
        <taxon>Embryophyta</taxon>
        <taxon>Tracheophyta</taxon>
        <taxon>Spermatophyta</taxon>
        <taxon>Magnoliopsida</taxon>
        <taxon>eudicotyledons</taxon>
        <taxon>Gunneridae</taxon>
        <taxon>Pentapetalae</taxon>
        <taxon>rosids</taxon>
        <taxon>fabids</taxon>
        <taxon>Fabales</taxon>
        <taxon>Fabaceae</taxon>
        <taxon>Papilionoideae</taxon>
        <taxon>50 kb inversion clade</taxon>
        <taxon>NPAAA clade</taxon>
        <taxon>indigoferoid/millettioid clade</taxon>
        <taxon>Phaseoleae</taxon>
        <taxon>Cajanus</taxon>
    </lineage>
</organism>
<feature type="compositionally biased region" description="Basic and acidic residues" evidence="3">
    <location>
        <begin position="140"/>
        <end position="158"/>
    </location>
</feature>
<feature type="region of interest" description="Disordered" evidence="3">
    <location>
        <begin position="596"/>
        <end position="645"/>
    </location>
</feature>
<protein>
    <recommendedName>
        <fullName evidence="5">SHSP domain-containing protein</fullName>
    </recommendedName>
</protein>
<evidence type="ECO:0000313" key="6">
    <source>
        <dbReference type="EMBL" id="KYP61413.1"/>
    </source>
</evidence>
<feature type="compositionally biased region" description="Basic and acidic residues" evidence="3">
    <location>
        <begin position="626"/>
        <end position="645"/>
    </location>
</feature>
<evidence type="ECO:0000256" key="3">
    <source>
        <dbReference type="SAM" id="MobiDB-lite"/>
    </source>
</evidence>
<accession>A0A151T2X2</accession>
<feature type="region of interest" description="Disordered" evidence="3">
    <location>
        <begin position="140"/>
        <end position="193"/>
    </location>
</feature>
<keyword evidence="4" id="KW-1133">Transmembrane helix</keyword>
<feature type="region of interest" description="Disordered" evidence="3">
    <location>
        <begin position="2114"/>
        <end position="2231"/>
    </location>
</feature>
<evidence type="ECO:0000256" key="4">
    <source>
        <dbReference type="SAM" id="Phobius"/>
    </source>
</evidence>
<dbReference type="Gene3D" id="2.60.40.790">
    <property type="match status" value="1"/>
</dbReference>
<reference evidence="6 7" key="1">
    <citation type="journal article" date="2012" name="Nat. Biotechnol.">
        <title>Draft genome sequence of pigeonpea (Cajanus cajan), an orphan legume crop of resource-poor farmers.</title>
        <authorList>
            <person name="Varshney R.K."/>
            <person name="Chen W."/>
            <person name="Li Y."/>
            <person name="Bharti A.K."/>
            <person name="Saxena R.K."/>
            <person name="Schlueter J.A."/>
            <person name="Donoghue M.T."/>
            <person name="Azam S."/>
            <person name="Fan G."/>
            <person name="Whaley A.M."/>
            <person name="Farmer A.D."/>
            <person name="Sheridan J."/>
            <person name="Iwata A."/>
            <person name="Tuteja R."/>
            <person name="Penmetsa R.V."/>
            <person name="Wu W."/>
            <person name="Upadhyaya H.D."/>
            <person name="Yang S.P."/>
            <person name="Shah T."/>
            <person name="Saxena K.B."/>
            <person name="Michael T."/>
            <person name="McCombie W.R."/>
            <person name="Yang B."/>
            <person name="Zhang G."/>
            <person name="Yang H."/>
            <person name="Wang J."/>
            <person name="Spillane C."/>
            <person name="Cook D.R."/>
            <person name="May G.D."/>
            <person name="Xu X."/>
            <person name="Jackson S.A."/>
        </authorList>
    </citation>
    <scope>NUCLEOTIDE SEQUENCE [LARGE SCALE GENOMIC DNA]</scope>
    <source>
        <strain evidence="7">cv. Asha</strain>
    </source>
</reference>
<keyword evidence="4" id="KW-0472">Membrane</keyword>
<feature type="compositionally biased region" description="Basic and acidic residues" evidence="3">
    <location>
        <begin position="171"/>
        <end position="193"/>
    </location>
</feature>
<feature type="region of interest" description="Disordered" evidence="3">
    <location>
        <begin position="860"/>
        <end position="879"/>
    </location>
</feature>
<evidence type="ECO:0000259" key="5">
    <source>
        <dbReference type="PROSITE" id="PS01031"/>
    </source>
</evidence>
<feature type="coiled-coil region" evidence="2">
    <location>
        <begin position="1113"/>
        <end position="1160"/>
    </location>
</feature>
<keyword evidence="2" id="KW-0175">Coiled coil</keyword>
<feature type="compositionally biased region" description="Polar residues" evidence="3">
    <location>
        <begin position="159"/>
        <end position="170"/>
    </location>
</feature>
<gene>
    <name evidence="6" type="ORF">KK1_015902</name>
</gene>
<dbReference type="Gramene" id="C.cajan_15458.t">
    <property type="protein sequence ID" value="C.cajan_15458.t"/>
    <property type="gene ID" value="C.cajan_15458"/>
</dbReference>
<feature type="compositionally biased region" description="Basic and acidic residues" evidence="3">
    <location>
        <begin position="2069"/>
        <end position="2078"/>
    </location>
</feature>
<feature type="domain" description="SHSP" evidence="5">
    <location>
        <begin position="23"/>
        <end position="143"/>
    </location>
</feature>
<keyword evidence="7" id="KW-1185">Reference proteome</keyword>
<feature type="compositionally biased region" description="Basic and acidic residues" evidence="3">
    <location>
        <begin position="2120"/>
        <end position="2165"/>
    </location>
</feature>
<feature type="region of interest" description="Disordered" evidence="3">
    <location>
        <begin position="504"/>
        <end position="524"/>
    </location>
</feature>
<dbReference type="OMA" id="AKWEVES"/>
<name>A0A151T2X2_CAJCA</name>
<proteinExistence type="inferred from homology"/>
<evidence type="ECO:0000313" key="7">
    <source>
        <dbReference type="Proteomes" id="UP000075243"/>
    </source>
</evidence>
<keyword evidence="4" id="KW-0812">Transmembrane</keyword>
<feature type="compositionally biased region" description="Basic and acidic residues" evidence="3">
    <location>
        <begin position="1899"/>
        <end position="1979"/>
    </location>
</feature>
<dbReference type="InterPro" id="IPR008978">
    <property type="entry name" value="HSP20-like_chaperone"/>
</dbReference>
<feature type="region of interest" description="Disordered" evidence="3">
    <location>
        <begin position="1372"/>
        <end position="1392"/>
    </location>
</feature>
<dbReference type="PROSITE" id="PS01031">
    <property type="entry name" value="SHSP"/>
    <property type="match status" value="1"/>
</dbReference>
<evidence type="ECO:0000256" key="2">
    <source>
        <dbReference type="SAM" id="Coils"/>
    </source>
</evidence>
<feature type="compositionally biased region" description="Basic and acidic residues" evidence="3">
    <location>
        <begin position="2174"/>
        <end position="2200"/>
    </location>
</feature>
<feature type="transmembrane region" description="Helical" evidence="4">
    <location>
        <begin position="2234"/>
        <end position="2254"/>
    </location>
</feature>